<dbReference type="EMBL" id="LDRX01000045">
    <property type="protein sequence ID" value="KTS82548.1"/>
    <property type="molecule type" value="Genomic_DNA"/>
</dbReference>
<comment type="caution">
    <text evidence="1">The sequence shown here is derived from an EMBL/GenBank/DDBJ whole genome shotgun (WGS) entry which is preliminary data.</text>
</comment>
<keyword evidence="2" id="KW-1185">Reference proteome</keyword>
<name>A0ACC4ZVI9_9BACL</name>
<evidence type="ECO:0000313" key="1">
    <source>
        <dbReference type="EMBL" id="KTS82548.1"/>
    </source>
</evidence>
<protein>
    <submittedName>
        <fullName evidence="1">Uncharacterized protein</fullName>
    </submittedName>
</protein>
<sequence length="133" mass="15387">MLGLNRAHRHNYAVSIFIPKRFFSVLESGGWNSNLPSISSLFKELSKIKLSFEQKKRINKLARDIMASLKEVNNELVRDLIEEFKKIKIHNNLTLVQKEHLKTALLELSRTTGRLVQIYGQRTKDGQLSEIIL</sequence>
<proteinExistence type="predicted"/>
<organism evidence="1 2">
    <name type="scientific">Paenibacillus jamilae</name>
    <dbReference type="NCBI Taxonomy" id="114136"/>
    <lineage>
        <taxon>Bacteria</taxon>
        <taxon>Bacillati</taxon>
        <taxon>Bacillota</taxon>
        <taxon>Bacilli</taxon>
        <taxon>Bacillales</taxon>
        <taxon>Paenibacillaceae</taxon>
        <taxon>Paenibacillus</taxon>
    </lineage>
</organism>
<evidence type="ECO:0000313" key="2">
    <source>
        <dbReference type="Proteomes" id="UP000074866"/>
    </source>
</evidence>
<dbReference type="Proteomes" id="UP000074866">
    <property type="component" value="Unassembled WGS sequence"/>
</dbReference>
<accession>A0ACC4ZVI9</accession>
<reference evidence="1 2" key="1">
    <citation type="journal article" date="2016" name="Front. Microbiol.">
        <title>Genomic Resource of Rice Seed Associated Bacteria.</title>
        <authorList>
            <person name="Midha S."/>
            <person name="Bansal K."/>
            <person name="Sharma S."/>
            <person name="Kumar N."/>
            <person name="Patil P.P."/>
            <person name="Chaudhry V."/>
            <person name="Patil P.B."/>
        </authorList>
    </citation>
    <scope>NUCLEOTIDE SEQUENCE [LARGE SCALE GENOMIC DNA]</scope>
    <source>
        <strain evidence="1 2">NS115</strain>
    </source>
</reference>
<gene>
    <name evidence="1" type="ORF">NS115_11295</name>
</gene>